<name>A0A9D3AJE8_9FIRM</name>
<dbReference type="EMBL" id="DYXE01000065">
    <property type="protein sequence ID" value="HJH50072.1"/>
    <property type="molecule type" value="Genomic_DNA"/>
</dbReference>
<organism evidence="1 2">
    <name type="scientific">Merdimonas faecis</name>
    <dbReference type="NCBI Taxonomy" id="1653435"/>
    <lineage>
        <taxon>Bacteria</taxon>
        <taxon>Bacillati</taxon>
        <taxon>Bacillota</taxon>
        <taxon>Clostridia</taxon>
        <taxon>Lachnospirales</taxon>
        <taxon>Lachnospiraceae</taxon>
        <taxon>Merdimonas</taxon>
    </lineage>
</organism>
<reference evidence="1" key="1">
    <citation type="journal article" date="2021" name="PeerJ">
        <title>Extensive microbial diversity within the chicken gut microbiome revealed by metagenomics and culture.</title>
        <authorList>
            <person name="Gilroy R."/>
            <person name="Ravi A."/>
            <person name="Getino M."/>
            <person name="Pursley I."/>
            <person name="Horton D.L."/>
            <person name="Alikhan N.F."/>
            <person name="Baker D."/>
            <person name="Gharbi K."/>
            <person name="Hall N."/>
            <person name="Watson M."/>
            <person name="Adriaenssens E.M."/>
            <person name="Foster-Nyarko E."/>
            <person name="Jarju S."/>
            <person name="Secka A."/>
            <person name="Antonio M."/>
            <person name="Oren A."/>
            <person name="Chaudhuri R.R."/>
            <person name="La Ragione R."/>
            <person name="Hildebrand F."/>
            <person name="Pallen M.J."/>
        </authorList>
    </citation>
    <scope>NUCLEOTIDE SEQUENCE</scope>
    <source>
        <strain evidence="1">USAMLcec4-12693</strain>
    </source>
</reference>
<comment type="caution">
    <text evidence="1">The sequence shown here is derived from an EMBL/GenBank/DDBJ whole genome shotgun (WGS) entry which is preliminary data.</text>
</comment>
<dbReference type="AlphaFoldDB" id="A0A9D3AJE8"/>
<gene>
    <name evidence="1" type="ORF">K8V39_07395</name>
</gene>
<accession>A0A9D3AJE8</accession>
<evidence type="ECO:0000313" key="1">
    <source>
        <dbReference type="EMBL" id="HJH50072.1"/>
    </source>
</evidence>
<reference evidence="1" key="2">
    <citation type="submission" date="2021-09" db="EMBL/GenBank/DDBJ databases">
        <authorList>
            <person name="Gilroy R."/>
        </authorList>
    </citation>
    <scope>NUCLEOTIDE SEQUENCE</scope>
    <source>
        <strain evidence="1">USAMLcec4-12693</strain>
    </source>
</reference>
<evidence type="ECO:0000313" key="2">
    <source>
        <dbReference type="Proteomes" id="UP000813420"/>
    </source>
</evidence>
<dbReference type="Proteomes" id="UP000813420">
    <property type="component" value="Unassembled WGS sequence"/>
</dbReference>
<proteinExistence type="predicted"/>
<dbReference type="RefSeq" id="WP_277272178.1">
    <property type="nucleotide sequence ID" value="NZ_DYXE01000065.1"/>
</dbReference>
<protein>
    <submittedName>
        <fullName evidence="1">Uncharacterized protein</fullName>
    </submittedName>
</protein>
<sequence length="101" mass="12029">MNKGNLMRSEFGSNMKECVTAWDRWLTELRILGTGNNTQDYRRVRDAATWCQAQWEVYQMALKHFCGIEYHFTRTDHYFGIVNKDETDWLLKVERCNKAEG</sequence>